<sequence>MHKTDLASEGTYRCEVSAEAPYFQTVMDEKELRVYVLPERGPTILGARSRYSIADDLNVTCMSAPSKPPSFLQWKVNGEEVPQHLITRLSPLRHPDGLLSSMLGLKFVVVPAHLKNGILTLTCSAFISKAYLTTKSEIVATNKPKIAENHATVSQDGPMITGGRLRYQEGNVVNVNCTAVKSHPPAELRWYINDKEANRDYLRSYLPIRYPDGQESTLLGLRFTVQPRHFQKGEMRLKCMATFFKVTKKCSEDMIISSRQESQGLTVVINRNGAEGRNTIQTLLWFLAYVVTLMCLR</sequence>
<dbReference type="PANTHER" id="PTHR21261">
    <property type="entry name" value="BEAT PROTEIN"/>
    <property type="match status" value="1"/>
</dbReference>
<dbReference type="PROSITE" id="PS50835">
    <property type="entry name" value="IG_LIKE"/>
    <property type="match status" value="1"/>
</dbReference>
<dbReference type="SUPFAM" id="SSF48726">
    <property type="entry name" value="Immunoglobulin"/>
    <property type="match status" value="2"/>
</dbReference>
<organism evidence="2 3">
    <name type="scientific">Stegodyphus mimosarum</name>
    <name type="common">African social velvet spider</name>
    <dbReference type="NCBI Taxonomy" id="407821"/>
    <lineage>
        <taxon>Eukaryota</taxon>
        <taxon>Metazoa</taxon>
        <taxon>Ecdysozoa</taxon>
        <taxon>Arthropoda</taxon>
        <taxon>Chelicerata</taxon>
        <taxon>Arachnida</taxon>
        <taxon>Araneae</taxon>
        <taxon>Araneomorphae</taxon>
        <taxon>Entelegynae</taxon>
        <taxon>Eresoidea</taxon>
        <taxon>Eresidae</taxon>
        <taxon>Stegodyphus</taxon>
    </lineage>
</organism>
<dbReference type="AlphaFoldDB" id="A0A087ULU8"/>
<dbReference type="EMBL" id="KK120460">
    <property type="protein sequence ID" value="KFM78337.1"/>
    <property type="molecule type" value="Genomic_DNA"/>
</dbReference>
<dbReference type="PANTHER" id="PTHR21261:SF15">
    <property type="entry name" value="BEATEN PATH IIIA, ISOFORM D-RELATED"/>
    <property type="match status" value="1"/>
</dbReference>
<dbReference type="OMA" id="CMSAPSK"/>
<dbReference type="InterPro" id="IPR007110">
    <property type="entry name" value="Ig-like_dom"/>
</dbReference>
<dbReference type="InterPro" id="IPR013783">
    <property type="entry name" value="Ig-like_fold"/>
</dbReference>
<dbReference type="OrthoDB" id="6419989at2759"/>
<evidence type="ECO:0000313" key="2">
    <source>
        <dbReference type="EMBL" id="KFM78337.1"/>
    </source>
</evidence>
<evidence type="ECO:0000313" key="3">
    <source>
        <dbReference type="Proteomes" id="UP000054359"/>
    </source>
</evidence>
<reference evidence="2 3" key="1">
    <citation type="submission" date="2013-11" db="EMBL/GenBank/DDBJ databases">
        <title>Genome sequencing of Stegodyphus mimosarum.</title>
        <authorList>
            <person name="Bechsgaard J."/>
        </authorList>
    </citation>
    <scope>NUCLEOTIDE SEQUENCE [LARGE SCALE GENOMIC DNA]</scope>
</reference>
<feature type="domain" description="Ig-like" evidence="1">
    <location>
        <begin position="144"/>
        <end position="257"/>
    </location>
</feature>
<protein>
    <recommendedName>
        <fullName evidence="1">Ig-like domain-containing protein</fullName>
    </recommendedName>
</protein>
<dbReference type="Proteomes" id="UP000054359">
    <property type="component" value="Unassembled WGS sequence"/>
</dbReference>
<gene>
    <name evidence="2" type="ORF">X975_11572</name>
</gene>
<dbReference type="InterPro" id="IPR036179">
    <property type="entry name" value="Ig-like_dom_sf"/>
</dbReference>
<accession>A0A087ULU8</accession>
<evidence type="ECO:0000259" key="1">
    <source>
        <dbReference type="PROSITE" id="PS50835"/>
    </source>
</evidence>
<proteinExistence type="predicted"/>
<feature type="non-terminal residue" evidence="2">
    <location>
        <position position="297"/>
    </location>
</feature>
<keyword evidence="3" id="KW-1185">Reference proteome</keyword>
<name>A0A087ULU8_STEMI</name>
<dbReference type="Gene3D" id="2.60.40.10">
    <property type="entry name" value="Immunoglobulins"/>
    <property type="match status" value="1"/>
</dbReference>